<reference evidence="2" key="2">
    <citation type="journal article" date="2015" name="Data Brief">
        <title>Shoot transcriptome of the giant reed, Arundo donax.</title>
        <authorList>
            <person name="Barrero R.A."/>
            <person name="Guerrero F.D."/>
            <person name="Moolhuijzen P."/>
            <person name="Goolsby J.A."/>
            <person name="Tidwell J."/>
            <person name="Bellgard S.E."/>
            <person name="Bellgard M.I."/>
        </authorList>
    </citation>
    <scope>NUCLEOTIDE SEQUENCE</scope>
    <source>
        <tissue evidence="2">Shoot tissue taken approximately 20 cm above the soil surface</tissue>
    </source>
</reference>
<name>A0A0A9HHF9_ARUDO</name>
<sequence>MCTATTRSPLLAAWLRAHCSSSLPTPSMCSPTSMHRPTPSPCSTAMVPALDRRREPARSSRRN</sequence>
<evidence type="ECO:0000313" key="2">
    <source>
        <dbReference type="EMBL" id="JAE34301.1"/>
    </source>
</evidence>
<dbReference type="AlphaFoldDB" id="A0A0A9HHF9"/>
<feature type="compositionally biased region" description="Polar residues" evidence="1">
    <location>
        <begin position="25"/>
        <end position="35"/>
    </location>
</feature>
<accession>A0A0A9HHF9</accession>
<evidence type="ECO:0000256" key="1">
    <source>
        <dbReference type="SAM" id="MobiDB-lite"/>
    </source>
</evidence>
<protein>
    <submittedName>
        <fullName evidence="2">Uncharacterized protein</fullName>
    </submittedName>
</protein>
<feature type="compositionally biased region" description="Basic and acidic residues" evidence="1">
    <location>
        <begin position="50"/>
        <end position="63"/>
    </location>
</feature>
<proteinExistence type="predicted"/>
<feature type="region of interest" description="Disordered" evidence="1">
    <location>
        <begin position="25"/>
        <end position="63"/>
    </location>
</feature>
<organism evidence="2">
    <name type="scientific">Arundo donax</name>
    <name type="common">Giant reed</name>
    <name type="synonym">Donax arundinaceus</name>
    <dbReference type="NCBI Taxonomy" id="35708"/>
    <lineage>
        <taxon>Eukaryota</taxon>
        <taxon>Viridiplantae</taxon>
        <taxon>Streptophyta</taxon>
        <taxon>Embryophyta</taxon>
        <taxon>Tracheophyta</taxon>
        <taxon>Spermatophyta</taxon>
        <taxon>Magnoliopsida</taxon>
        <taxon>Liliopsida</taxon>
        <taxon>Poales</taxon>
        <taxon>Poaceae</taxon>
        <taxon>PACMAD clade</taxon>
        <taxon>Arundinoideae</taxon>
        <taxon>Arundineae</taxon>
        <taxon>Arundo</taxon>
    </lineage>
</organism>
<dbReference type="EMBL" id="GBRH01163595">
    <property type="protein sequence ID" value="JAE34301.1"/>
    <property type="molecule type" value="Transcribed_RNA"/>
</dbReference>
<reference evidence="2" key="1">
    <citation type="submission" date="2014-09" db="EMBL/GenBank/DDBJ databases">
        <authorList>
            <person name="Magalhaes I.L.F."/>
            <person name="Oliveira U."/>
            <person name="Santos F.R."/>
            <person name="Vidigal T.H.D.A."/>
            <person name="Brescovit A.D."/>
            <person name="Santos A.J."/>
        </authorList>
    </citation>
    <scope>NUCLEOTIDE SEQUENCE</scope>
    <source>
        <tissue evidence="2">Shoot tissue taken approximately 20 cm above the soil surface</tissue>
    </source>
</reference>